<protein>
    <submittedName>
        <fullName evidence="2">Uncharacterized protein</fullName>
    </submittedName>
</protein>
<evidence type="ECO:0000256" key="1">
    <source>
        <dbReference type="SAM" id="Phobius"/>
    </source>
</evidence>
<keyword evidence="1" id="KW-0472">Membrane</keyword>
<proteinExistence type="predicted"/>
<organism evidence="2 3">
    <name type="scientific">Brevibacterium antiquum</name>
    <dbReference type="NCBI Taxonomy" id="234835"/>
    <lineage>
        <taxon>Bacteria</taxon>
        <taxon>Bacillati</taxon>
        <taxon>Actinomycetota</taxon>
        <taxon>Actinomycetes</taxon>
        <taxon>Micrococcales</taxon>
        <taxon>Brevibacteriaceae</taxon>
        <taxon>Brevibacterium</taxon>
    </lineage>
</organism>
<dbReference type="EMBL" id="FXZE01000018">
    <property type="protein sequence ID" value="SMX98608.1"/>
    <property type="molecule type" value="Genomic_DNA"/>
</dbReference>
<dbReference type="Proteomes" id="UP000234342">
    <property type="component" value="Unassembled WGS sequence"/>
</dbReference>
<dbReference type="RefSeq" id="WP_101644315.1">
    <property type="nucleotide sequence ID" value="NZ_FXZE01000018.1"/>
</dbReference>
<evidence type="ECO:0000313" key="2">
    <source>
        <dbReference type="EMBL" id="SMX98608.1"/>
    </source>
</evidence>
<keyword evidence="1" id="KW-1133">Transmembrane helix</keyword>
<evidence type="ECO:0000313" key="3">
    <source>
        <dbReference type="Proteomes" id="UP000234342"/>
    </source>
</evidence>
<gene>
    <name evidence="2" type="ORF">BANT10_03015</name>
</gene>
<accession>A0A2H1KG96</accession>
<keyword evidence="1" id="KW-0812">Transmembrane</keyword>
<name>A0A2H1KG96_9MICO</name>
<feature type="transmembrane region" description="Helical" evidence="1">
    <location>
        <begin position="6"/>
        <end position="23"/>
    </location>
</feature>
<keyword evidence="3" id="KW-1185">Reference proteome</keyword>
<reference evidence="3" key="1">
    <citation type="submission" date="2017-03" db="EMBL/GenBank/DDBJ databases">
        <authorList>
            <person name="Monnet C."/>
        </authorList>
    </citation>
    <scope>NUCLEOTIDE SEQUENCE [LARGE SCALE GENOMIC DNA]</scope>
    <source>
        <strain evidence="3">P10</strain>
    </source>
</reference>
<dbReference type="AlphaFoldDB" id="A0A2H1KG96"/>
<feature type="transmembrane region" description="Helical" evidence="1">
    <location>
        <begin position="60"/>
        <end position="80"/>
    </location>
</feature>
<feature type="transmembrane region" description="Helical" evidence="1">
    <location>
        <begin position="100"/>
        <end position="123"/>
    </location>
</feature>
<sequence length="125" mass="13664">MSPELFSQVAGAIVISWGALTAIRAYRSTTRTGLLGRFFSAAAMLLIVRLVVDFGGWTDWFIYVWLVCLVSYTFGVYRAATVWPSLPWRAEGTKARRSEVTSLCFSGVLVVVITAALVVPGILLS</sequence>
<feature type="transmembrane region" description="Helical" evidence="1">
    <location>
        <begin position="35"/>
        <end position="54"/>
    </location>
</feature>